<feature type="binding site" evidence="7">
    <location>
        <position position="132"/>
    </location>
    <ligand>
        <name>(2S)-2-hydroxy-3-oxobutyl phosphate</name>
        <dbReference type="ChEBI" id="CHEBI:58830"/>
    </ligand>
</feature>
<accession>A0AAF0BQQ7</accession>
<evidence type="ECO:0000313" key="9">
    <source>
        <dbReference type="Proteomes" id="UP001216390"/>
    </source>
</evidence>
<evidence type="ECO:0000256" key="6">
    <source>
        <dbReference type="ARBA" id="ARBA00048785"/>
    </source>
</evidence>
<keyword evidence="4 7" id="KW-0686">Riboflavin biosynthesis</keyword>
<dbReference type="GO" id="GO:0009349">
    <property type="term" value="C:riboflavin synthase complex"/>
    <property type="evidence" value="ECO:0007669"/>
    <property type="project" value="UniProtKB-UniRule"/>
</dbReference>
<dbReference type="Gene3D" id="3.40.50.960">
    <property type="entry name" value="Lumazine/riboflavin synthase"/>
    <property type="match status" value="1"/>
</dbReference>
<comment type="pathway">
    <text evidence="1 7">Cofactor biosynthesis; riboflavin biosynthesis; riboflavin from 2-hydroxy-3-oxobutyl phosphate and 5-amino-6-(D-ribitylamino)uracil: step 1/2.</text>
</comment>
<evidence type="ECO:0000256" key="1">
    <source>
        <dbReference type="ARBA" id="ARBA00004917"/>
    </source>
</evidence>
<dbReference type="Pfam" id="PF00885">
    <property type="entry name" value="DMRL_synthase"/>
    <property type="match status" value="1"/>
</dbReference>
<dbReference type="InterPro" id="IPR034964">
    <property type="entry name" value="LS"/>
</dbReference>
<dbReference type="GO" id="GO:0000906">
    <property type="term" value="F:6,7-dimethyl-8-ribityllumazine synthase activity"/>
    <property type="evidence" value="ECO:0007669"/>
    <property type="project" value="UniProtKB-UniRule"/>
</dbReference>
<reference evidence="8" key="1">
    <citation type="submission" date="2023-01" db="EMBL/GenBank/DDBJ databases">
        <title>The diversity of Class Acidimicrobiia in South China Sea sediment environments and the proposal of Iamia marina sp. nov., a novel species of the genus Iamia.</title>
        <authorList>
            <person name="He Y."/>
            <person name="Tian X."/>
        </authorList>
    </citation>
    <scope>NUCLEOTIDE SEQUENCE</scope>
    <source>
        <strain evidence="8">DSM 19957</strain>
    </source>
</reference>
<dbReference type="InterPro" id="IPR036467">
    <property type="entry name" value="LS/RS_sf"/>
</dbReference>
<dbReference type="AlphaFoldDB" id="A0AAF0BQQ7"/>
<gene>
    <name evidence="7 8" type="primary">ribH</name>
    <name evidence="8" type="ORF">PO878_11570</name>
</gene>
<dbReference type="RefSeq" id="WP_272734661.1">
    <property type="nucleotide sequence ID" value="NZ_CP116942.1"/>
</dbReference>
<dbReference type="Proteomes" id="UP001216390">
    <property type="component" value="Chromosome"/>
</dbReference>
<feature type="binding site" evidence="7">
    <location>
        <begin position="90"/>
        <end position="91"/>
    </location>
    <ligand>
        <name>(2S)-2-hydroxy-3-oxobutyl phosphate</name>
        <dbReference type="ChEBI" id="CHEBI:58830"/>
    </ligand>
</feature>
<dbReference type="HAMAP" id="MF_00178">
    <property type="entry name" value="Lumazine_synth"/>
    <property type="match status" value="1"/>
</dbReference>
<feature type="active site" description="Proton donor" evidence="7">
    <location>
        <position position="93"/>
    </location>
</feature>
<dbReference type="KEGG" id="ima:PO878_11570"/>
<dbReference type="CDD" id="cd09209">
    <property type="entry name" value="Lumazine_synthase-I"/>
    <property type="match status" value="1"/>
</dbReference>
<evidence type="ECO:0000256" key="7">
    <source>
        <dbReference type="HAMAP-Rule" id="MF_00178"/>
    </source>
</evidence>
<sequence>MAGDVASDRRVEPDLDGRGVRVAVVAGRFNDGITFRLLDGVTRGLEALGAPAPVVEWVPGAFEIPLAAKAFAEAGGVDAVIGVGCVIRGATTHYEAVAGECAAGILRAGLATGVPIVFGVLTTETLDQALERSEGPGGHNVGEEGARTAVEMVRLLARIGA</sequence>
<comment type="catalytic activity">
    <reaction evidence="6 7">
        <text>(2S)-2-hydroxy-3-oxobutyl phosphate + 5-amino-6-(D-ribitylamino)uracil = 6,7-dimethyl-8-(1-D-ribityl)lumazine + phosphate + 2 H2O + H(+)</text>
        <dbReference type="Rhea" id="RHEA:26152"/>
        <dbReference type="ChEBI" id="CHEBI:15377"/>
        <dbReference type="ChEBI" id="CHEBI:15378"/>
        <dbReference type="ChEBI" id="CHEBI:15934"/>
        <dbReference type="ChEBI" id="CHEBI:43474"/>
        <dbReference type="ChEBI" id="CHEBI:58201"/>
        <dbReference type="ChEBI" id="CHEBI:58830"/>
        <dbReference type="EC" id="2.5.1.78"/>
    </reaction>
</comment>
<evidence type="ECO:0000313" key="8">
    <source>
        <dbReference type="EMBL" id="WCO65136.1"/>
    </source>
</evidence>
<dbReference type="SUPFAM" id="SSF52121">
    <property type="entry name" value="Lumazine synthase"/>
    <property type="match status" value="1"/>
</dbReference>
<keyword evidence="5 7" id="KW-0808">Transferase</keyword>
<dbReference type="EC" id="2.5.1.78" evidence="3 7"/>
<evidence type="ECO:0000256" key="3">
    <source>
        <dbReference type="ARBA" id="ARBA00012664"/>
    </source>
</evidence>
<proteinExistence type="inferred from homology"/>
<feature type="binding site" evidence="7">
    <location>
        <position position="29"/>
    </location>
    <ligand>
        <name>5-amino-6-(D-ribitylamino)uracil</name>
        <dbReference type="ChEBI" id="CHEBI:15934"/>
    </ligand>
</feature>
<feature type="binding site" evidence="7">
    <location>
        <position position="118"/>
    </location>
    <ligand>
        <name>5-amino-6-(D-ribitylamino)uracil</name>
        <dbReference type="ChEBI" id="CHEBI:15934"/>
    </ligand>
</feature>
<name>A0AAF0BQQ7_9ACTN</name>
<comment type="function">
    <text evidence="7">Catalyzes the formation of 6,7-dimethyl-8-ribityllumazine by condensation of 5-amino-6-(D-ribitylamino)uracil with 3,4-dihydroxy-2-butanone 4-phosphate. This is the penultimate step in the biosynthesis of riboflavin.</text>
</comment>
<organism evidence="8 9">
    <name type="scientific">Iamia majanohamensis</name>
    <dbReference type="NCBI Taxonomy" id="467976"/>
    <lineage>
        <taxon>Bacteria</taxon>
        <taxon>Bacillati</taxon>
        <taxon>Actinomycetota</taxon>
        <taxon>Acidimicrobiia</taxon>
        <taxon>Acidimicrobiales</taxon>
        <taxon>Iamiaceae</taxon>
        <taxon>Iamia</taxon>
    </lineage>
</organism>
<feature type="binding site" evidence="7">
    <location>
        <begin position="61"/>
        <end position="63"/>
    </location>
    <ligand>
        <name>5-amino-6-(D-ribitylamino)uracil</name>
        <dbReference type="ChEBI" id="CHEBI:15934"/>
    </ligand>
</feature>
<feature type="binding site" evidence="7">
    <location>
        <begin position="85"/>
        <end position="87"/>
    </location>
    <ligand>
        <name>5-amino-6-(D-ribitylamino)uracil</name>
        <dbReference type="ChEBI" id="CHEBI:15934"/>
    </ligand>
</feature>
<keyword evidence="9" id="KW-1185">Reference proteome</keyword>
<comment type="similarity">
    <text evidence="2 7">Belongs to the DMRL synthase family.</text>
</comment>
<evidence type="ECO:0000256" key="4">
    <source>
        <dbReference type="ARBA" id="ARBA00022619"/>
    </source>
</evidence>
<dbReference type="EMBL" id="CP116942">
    <property type="protein sequence ID" value="WCO65136.1"/>
    <property type="molecule type" value="Genomic_DNA"/>
</dbReference>
<dbReference type="NCBIfam" id="TIGR00114">
    <property type="entry name" value="lumazine-synth"/>
    <property type="match status" value="1"/>
</dbReference>
<dbReference type="InterPro" id="IPR002180">
    <property type="entry name" value="LS/RS"/>
</dbReference>
<evidence type="ECO:0000256" key="2">
    <source>
        <dbReference type="ARBA" id="ARBA00007424"/>
    </source>
</evidence>
<dbReference type="PANTHER" id="PTHR21058:SF0">
    <property type="entry name" value="6,7-DIMETHYL-8-RIBITYLLUMAZINE SYNTHASE"/>
    <property type="match status" value="1"/>
</dbReference>
<dbReference type="PANTHER" id="PTHR21058">
    <property type="entry name" value="6,7-DIMETHYL-8-RIBITYLLUMAZINE SYNTHASE DMRL SYNTHASE LUMAZINE SYNTHASE"/>
    <property type="match status" value="1"/>
</dbReference>
<dbReference type="GO" id="GO:0009231">
    <property type="term" value="P:riboflavin biosynthetic process"/>
    <property type="evidence" value="ECO:0007669"/>
    <property type="project" value="UniProtKB-UniRule"/>
</dbReference>
<evidence type="ECO:0000256" key="5">
    <source>
        <dbReference type="ARBA" id="ARBA00022679"/>
    </source>
</evidence>
<protein>
    <recommendedName>
        <fullName evidence="3 7">6,7-dimethyl-8-ribityllumazine synthase</fullName>
        <shortName evidence="7">DMRL synthase</shortName>
        <shortName evidence="7">LS</shortName>
        <shortName evidence="7">Lumazine synthase</shortName>
        <ecNumber evidence="3 7">2.5.1.78</ecNumber>
    </recommendedName>
</protein>